<comment type="cofactor">
    <cofactor evidence="2 10">
        <name>NAD(+)</name>
        <dbReference type="ChEBI" id="CHEBI:57540"/>
    </cofactor>
</comment>
<organism evidence="12 13">
    <name type="scientific">Heyndrickxia oleronia</name>
    <dbReference type="NCBI Taxonomy" id="38875"/>
    <lineage>
        <taxon>Bacteria</taxon>
        <taxon>Bacillati</taxon>
        <taxon>Bacillota</taxon>
        <taxon>Bacilli</taxon>
        <taxon>Bacillales</taxon>
        <taxon>Bacillaceae</taxon>
        <taxon>Heyndrickxia</taxon>
    </lineage>
</organism>
<evidence type="ECO:0000313" key="13">
    <source>
        <dbReference type="Proteomes" id="UP001159179"/>
    </source>
</evidence>
<comment type="caution">
    <text evidence="12">The sequence shown here is derived from an EMBL/GenBank/DDBJ whole genome shotgun (WGS) entry which is preliminary data.</text>
</comment>
<dbReference type="NCBIfam" id="TIGR01179">
    <property type="entry name" value="galE"/>
    <property type="match status" value="1"/>
</dbReference>
<dbReference type="Gene3D" id="3.90.25.10">
    <property type="entry name" value="UDP-galactose 4-epimerase, domain 1"/>
    <property type="match status" value="1"/>
</dbReference>
<dbReference type="SUPFAM" id="SSF51735">
    <property type="entry name" value="NAD(P)-binding Rossmann-fold domains"/>
    <property type="match status" value="1"/>
</dbReference>
<dbReference type="CDD" id="cd05247">
    <property type="entry name" value="UDP_G4E_1_SDR_e"/>
    <property type="match status" value="1"/>
</dbReference>
<evidence type="ECO:0000313" key="12">
    <source>
        <dbReference type="EMBL" id="MDH5159339.1"/>
    </source>
</evidence>
<dbReference type="PANTHER" id="PTHR43725:SF47">
    <property type="entry name" value="UDP-GLUCOSE 4-EPIMERASE"/>
    <property type="match status" value="1"/>
</dbReference>
<evidence type="ECO:0000256" key="7">
    <source>
        <dbReference type="ARBA" id="ARBA00023027"/>
    </source>
</evidence>
<keyword evidence="7 10" id="KW-0520">NAD</keyword>
<feature type="domain" description="NAD-dependent epimerase/dehydratase" evidence="11">
    <location>
        <begin position="3"/>
        <end position="261"/>
    </location>
</feature>
<dbReference type="AlphaFoldDB" id="A0AAW6SKS8"/>
<protein>
    <recommendedName>
        <fullName evidence="6 10">UDP-glucose 4-epimerase</fullName>
        <ecNumber evidence="5 10">5.1.3.2</ecNumber>
    </recommendedName>
</protein>
<dbReference type="Proteomes" id="UP001159179">
    <property type="component" value="Unassembled WGS sequence"/>
</dbReference>
<comment type="subunit">
    <text evidence="10">Homodimer.</text>
</comment>
<keyword evidence="10" id="KW-0119">Carbohydrate metabolism</keyword>
<dbReference type="PANTHER" id="PTHR43725">
    <property type="entry name" value="UDP-GLUCOSE 4-EPIMERASE"/>
    <property type="match status" value="1"/>
</dbReference>
<proteinExistence type="inferred from homology"/>
<name>A0AAW6SKS8_9BACI</name>
<dbReference type="Gene3D" id="3.40.50.720">
    <property type="entry name" value="NAD(P)-binding Rossmann-like Domain"/>
    <property type="match status" value="1"/>
</dbReference>
<accession>A0AAW6SKS8</accession>
<sequence>MSILITGGAGYIGSHTCIELLNAGHEVIVIDNFLNSKPEALERVQQVTRKPIKIYQMNIMEQEKLEKIFSDNQIEAVIHFAGLKSVGHSVKNPLYYYRHNITSTLILCQVMQKFNVKNLVFSSSATVYGIPESIPISEKNQLSALNPYGRTKLFIESILEDLIKSDPSWSIVILRYFNPIGAHETGLIGEDPLGIPNNLMPNILNVASGERDILLIYGDHYPTKDGTCIRDYIHINDLANGHVKALEKTLNFSGIETYNLGTGQGYSVLEIISTFEKVTGIKIPYSVSAPRAGDVPICYSDPTKAKLELDWCAKLPLEKMCIDSWRWKLNNPNGYKKVQYAN</sequence>
<evidence type="ECO:0000256" key="1">
    <source>
        <dbReference type="ARBA" id="ARBA00000083"/>
    </source>
</evidence>
<evidence type="ECO:0000256" key="9">
    <source>
        <dbReference type="ARBA" id="ARBA00023235"/>
    </source>
</evidence>
<dbReference type="Pfam" id="PF01370">
    <property type="entry name" value="Epimerase"/>
    <property type="match status" value="1"/>
</dbReference>
<evidence type="ECO:0000256" key="6">
    <source>
        <dbReference type="ARBA" id="ARBA00018569"/>
    </source>
</evidence>
<dbReference type="GO" id="GO:0003978">
    <property type="term" value="F:UDP-glucose 4-epimerase activity"/>
    <property type="evidence" value="ECO:0007669"/>
    <property type="project" value="UniProtKB-UniRule"/>
</dbReference>
<dbReference type="GO" id="GO:0005829">
    <property type="term" value="C:cytosol"/>
    <property type="evidence" value="ECO:0007669"/>
    <property type="project" value="TreeGrafter"/>
</dbReference>
<evidence type="ECO:0000256" key="2">
    <source>
        <dbReference type="ARBA" id="ARBA00001911"/>
    </source>
</evidence>
<gene>
    <name evidence="12" type="primary">galE</name>
    <name evidence="12" type="ORF">P5X88_00205</name>
</gene>
<comment type="similarity">
    <text evidence="4 10">Belongs to the NAD(P)-dependent epimerase/dehydratase family.</text>
</comment>
<dbReference type="EMBL" id="JAROYP010000001">
    <property type="protein sequence ID" value="MDH5159339.1"/>
    <property type="molecule type" value="Genomic_DNA"/>
</dbReference>
<dbReference type="RefSeq" id="WP_280615336.1">
    <property type="nucleotide sequence ID" value="NZ_JAROYP010000001.1"/>
</dbReference>
<evidence type="ECO:0000256" key="5">
    <source>
        <dbReference type="ARBA" id="ARBA00013189"/>
    </source>
</evidence>
<keyword evidence="9 10" id="KW-0413">Isomerase</keyword>
<evidence type="ECO:0000259" key="11">
    <source>
        <dbReference type="Pfam" id="PF01370"/>
    </source>
</evidence>
<comment type="catalytic activity">
    <reaction evidence="1 10">
        <text>UDP-alpha-D-glucose = UDP-alpha-D-galactose</text>
        <dbReference type="Rhea" id="RHEA:22168"/>
        <dbReference type="ChEBI" id="CHEBI:58885"/>
        <dbReference type="ChEBI" id="CHEBI:66914"/>
        <dbReference type="EC" id="5.1.3.2"/>
    </reaction>
</comment>
<dbReference type="InterPro" id="IPR005886">
    <property type="entry name" value="UDP_G4E"/>
</dbReference>
<evidence type="ECO:0000256" key="3">
    <source>
        <dbReference type="ARBA" id="ARBA00004947"/>
    </source>
</evidence>
<dbReference type="EC" id="5.1.3.2" evidence="5 10"/>
<dbReference type="InterPro" id="IPR001509">
    <property type="entry name" value="Epimerase_deHydtase"/>
</dbReference>
<evidence type="ECO:0000256" key="8">
    <source>
        <dbReference type="ARBA" id="ARBA00023144"/>
    </source>
</evidence>
<evidence type="ECO:0000256" key="4">
    <source>
        <dbReference type="ARBA" id="ARBA00007637"/>
    </source>
</evidence>
<dbReference type="GO" id="GO:0006012">
    <property type="term" value="P:galactose metabolic process"/>
    <property type="evidence" value="ECO:0007669"/>
    <property type="project" value="UniProtKB-KW"/>
</dbReference>
<dbReference type="NCBIfam" id="NF007956">
    <property type="entry name" value="PRK10675.1"/>
    <property type="match status" value="1"/>
</dbReference>
<dbReference type="InterPro" id="IPR036291">
    <property type="entry name" value="NAD(P)-bd_dom_sf"/>
</dbReference>
<evidence type="ECO:0000256" key="10">
    <source>
        <dbReference type="RuleBase" id="RU366046"/>
    </source>
</evidence>
<reference evidence="12" key="1">
    <citation type="submission" date="2023-03" db="EMBL/GenBank/DDBJ databases">
        <title>Bacterial isolates from washroom surfaces on a university campus.</title>
        <authorList>
            <person name="Holman D.B."/>
            <person name="Gzyl K.E."/>
            <person name="Taheri A.E."/>
        </authorList>
    </citation>
    <scope>NUCLEOTIDE SEQUENCE</scope>
    <source>
        <strain evidence="12">RD03</strain>
    </source>
</reference>
<keyword evidence="8" id="KW-0299">Galactose metabolism</keyword>
<comment type="pathway">
    <text evidence="3 10">Carbohydrate metabolism; galactose metabolism.</text>
</comment>